<dbReference type="Proteomes" id="UP000032274">
    <property type="component" value="Unassembled WGS sequence"/>
</dbReference>
<proteinExistence type="predicted"/>
<feature type="region of interest" description="Disordered" evidence="1">
    <location>
        <begin position="74"/>
        <end position="102"/>
    </location>
</feature>
<dbReference type="AlphaFoldDB" id="A0AA40JQK1"/>
<feature type="non-terminal residue" evidence="2">
    <location>
        <position position="167"/>
    </location>
</feature>
<accession>A0AA40JQK1</accession>
<reference evidence="2 3" key="1">
    <citation type="submission" date="2015-01" db="EMBL/GenBank/DDBJ databases">
        <title>Characterization of Swiss Staphylococcus aureus strains involved in food poisoning.</title>
        <authorList>
            <person name="Crovadore J."/>
            <person name="Chablais R."/>
            <person name="Tonacini J."/>
            <person name="Schnyder B."/>
            <person name="Lefort F."/>
        </authorList>
    </citation>
    <scope>NUCLEOTIDE SEQUENCE [LARGE SCALE GENOMIC DNA]</scope>
    <source>
        <strain evidence="2 3">SA-120</strain>
    </source>
</reference>
<sequence length="167" mass="18460">RSRRATGEMVARIELQPRLARMEIEHAARDRIEQCRHRAVSSARRVDHEIMVIAMAAPQLLVVAVDRIADSPGRAEVEGSAGNFGKRPGRDQPGIDRGDAAGGDAQQMIEDRRPARFPGQVEIGVMGEVHDRRCIGGRGQPDCEPVRFDRVARLDRQCAWKAVMSCG</sequence>
<comment type="caution">
    <text evidence="2">The sequence shown here is derived from an EMBL/GenBank/DDBJ whole genome shotgun (WGS) entry which is preliminary data.</text>
</comment>
<evidence type="ECO:0000313" key="3">
    <source>
        <dbReference type="Proteomes" id="UP000032274"/>
    </source>
</evidence>
<evidence type="ECO:0000313" key="2">
    <source>
        <dbReference type="EMBL" id="KIU01310.1"/>
    </source>
</evidence>
<organism evidence="2 3">
    <name type="scientific">Staphylococcus aureus</name>
    <dbReference type="NCBI Taxonomy" id="1280"/>
    <lineage>
        <taxon>Bacteria</taxon>
        <taxon>Bacillati</taxon>
        <taxon>Bacillota</taxon>
        <taxon>Bacilli</taxon>
        <taxon>Bacillales</taxon>
        <taxon>Staphylococcaceae</taxon>
        <taxon>Staphylococcus</taxon>
    </lineage>
</organism>
<feature type="compositionally biased region" description="Basic and acidic residues" evidence="1">
    <location>
        <begin position="88"/>
        <end position="99"/>
    </location>
</feature>
<gene>
    <name evidence="2" type="ORF">QU38_02255</name>
</gene>
<name>A0AA40JQK1_STAAU</name>
<dbReference type="EMBL" id="JXIG01000486">
    <property type="protein sequence ID" value="KIU01310.1"/>
    <property type="molecule type" value="Genomic_DNA"/>
</dbReference>
<feature type="non-terminal residue" evidence="2">
    <location>
        <position position="1"/>
    </location>
</feature>
<protein>
    <submittedName>
        <fullName evidence="2">Uncharacterized protein</fullName>
    </submittedName>
</protein>
<evidence type="ECO:0000256" key="1">
    <source>
        <dbReference type="SAM" id="MobiDB-lite"/>
    </source>
</evidence>